<dbReference type="PROSITE" id="PS51186">
    <property type="entry name" value="GNAT"/>
    <property type="match status" value="1"/>
</dbReference>
<feature type="domain" description="N-acetyltransferase" evidence="2">
    <location>
        <begin position="33"/>
        <end position="189"/>
    </location>
</feature>
<name>A0ABP9CHQ1_9PSEU</name>
<dbReference type="RefSeq" id="WP_345422946.1">
    <property type="nucleotide sequence ID" value="NZ_BAABHO010000060.1"/>
</dbReference>
<dbReference type="InterPro" id="IPR016181">
    <property type="entry name" value="Acyl_CoA_acyltransferase"/>
</dbReference>
<evidence type="ECO:0000313" key="4">
    <source>
        <dbReference type="Proteomes" id="UP001500928"/>
    </source>
</evidence>
<evidence type="ECO:0000313" key="3">
    <source>
        <dbReference type="EMBL" id="GAA4808149.1"/>
    </source>
</evidence>
<dbReference type="Proteomes" id="UP001500928">
    <property type="component" value="Unassembled WGS sequence"/>
</dbReference>
<feature type="region of interest" description="Disordered" evidence="1">
    <location>
        <begin position="185"/>
        <end position="223"/>
    </location>
</feature>
<protein>
    <submittedName>
        <fullName evidence="3">GNAT family N-acetyltransferase</fullName>
    </submittedName>
</protein>
<dbReference type="EMBL" id="BAABHO010000060">
    <property type="protein sequence ID" value="GAA4808149.1"/>
    <property type="molecule type" value="Genomic_DNA"/>
</dbReference>
<accession>A0ABP9CHQ1</accession>
<reference evidence="4" key="1">
    <citation type="journal article" date="2019" name="Int. J. Syst. Evol. Microbiol.">
        <title>The Global Catalogue of Microorganisms (GCM) 10K type strain sequencing project: providing services to taxonomists for standard genome sequencing and annotation.</title>
        <authorList>
            <consortium name="The Broad Institute Genomics Platform"/>
            <consortium name="The Broad Institute Genome Sequencing Center for Infectious Disease"/>
            <person name="Wu L."/>
            <person name="Ma J."/>
        </authorList>
    </citation>
    <scope>NUCLEOTIDE SEQUENCE [LARGE SCALE GENOMIC DNA]</scope>
    <source>
        <strain evidence="4">JCM 17979</strain>
    </source>
</reference>
<dbReference type="SUPFAM" id="SSF55729">
    <property type="entry name" value="Acyl-CoA N-acyltransferases (Nat)"/>
    <property type="match status" value="1"/>
</dbReference>
<comment type="caution">
    <text evidence="3">The sequence shown here is derived from an EMBL/GenBank/DDBJ whole genome shotgun (WGS) entry which is preliminary data.</text>
</comment>
<proteinExistence type="predicted"/>
<evidence type="ECO:0000259" key="2">
    <source>
        <dbReference type="PROSITE" id="PS51186"/>
    </source>
</evidence>
<organism evidence="3 4">
    <name type="scientific">Actinomycetospora chlora</name>
    <dbReference type="NCBI Taxonomy" id="663608"/>
    <lineage>
        <taxon>Bacteria</taxon>
        <taxon>Bacillati</taxon>
        <taxon>Actinomycetota</taxon>
        <taxon>Actinomycetes</taxon>
        <taxon>Pseudonocardiales</taxon>
        <taxon>Pseudonocardiaceae</taxon>
        <taxon>Actinomycetospora</taxon>
    </lineage>
</organism>
<gene>
    <name evidence="3" type="ORF">GCM10023200_52340</name>
</gene>
<evidence type="ECO:0000256" key="1">
    <source>
        <dbReference type="SAM" id="MobiDB-lite"/>
    </source>
</evidence>
<feature type="compositionally biased region" description="Pro residues" evidence="1">
    <location>
        <begin position="190"/>
        <end position="211"/>
    </location>
</feature>
<dbReference type="Pfam" id="PF08445">
    <property type="entry name" value="FR47"/>
    <property type="match status" value="1"/>
</dbReference>
<dbReference type="InterPro" id="IPR013653">
    <property type="entry name" value="GCN5-like_dom"/>
</dbReference>
<keyword evidence="4" id="KW-1185">Reference proteome</keyword>
<dbReference type="Gene3D" id="3.40.630.30">
    <property type="match status" value="1"/>
</dbReference>
<dbReference type="InterPro" id="IPR000182">
    <property type="entry name" value="GNAT_dom"/>
</dbReference>
<sequence>MTAAPARVSVVDLSREDLAARLDEALGVYVDAMAYPPGTVRQRRPMWAEHSRRQGWHAVGAFGPDRSLWGVAYGYPGARGQWWFEEVRRGLLARGDAGRALADAVLGDYFELTELHVRPDVQGGGVGEALARRLLVHPTSRHVLLSTPEADDPNRAWSLYRRLGFRDVLRHHRFTSDPRPFAVLGRALPLDPPGTAPPPPGDLVADPPPASGPGRAGGPRHRA</sequence>